<name>A0A7S3QKC5_DUNTE</name>
<proteinExistence type="predicted"/>
<dbReference type="AlphaFoldDB" id="A0A7S3QKC5"/>
<dbReference type="InterPro" id="IPR003672">
    <property type="entry name" value="CobN/Mg_chltase"/>
</dbReference>
<accession>A0A7S3QKC5</accession>
<dbReference type="PANTHER" id="PTHR44119:SF1">
    <property type="entry name" value="MAGNESIUM-CHELATASE SUBUNIT CHLH, CHLOROPLASTIC"/>
    <property type="match status" value="1"/>
</dbReference>
<feature type="region of interest" description="Disordered" evidence="1">
    <location>
        <begin position="629"/>
        <end position="649"/>
    </location>
</feature>
<reference evidence="3" key="1">
    <citation type="submission" date="2021-01" db="EMBL/GenBank/DDBJ databases">
        <authorList>
            <person name="Corre E."/>
            <person name="Pelletier E."/>
            <person name="Niang G."/>
            <person name="Scheremetjew M."/>
            <person name="Finn R."/>
            <person name="Kale V."/>
            <person name="Holt S."/>
            <person name="Cochrane G."/>
            <person name="Meng A."/>
            <person name="Brown T."/>
            <person name="Cohen L."/>
        </authorList>
    </citation>
    <scope>NUCLEOTIDE SEQUENCE</scope>
    <source>
        <strain evidence="3">CCMP1320</strain>
    </source>
</reference>
<evidence type="ECO:0000313" key="3">
    <source>
        <dbReference type="EMBL" id="CAE0485352.1"/>
    </source>
</evidence>
<dbReference type="EMBL" id="HBIP01000897">
    <property type="protein sequence ID" value="CAE0485352.1"/>
    <property type="molecule type" value="Transcribed_RNA"/>
</dbReference>
<feature type="compositionally biased region" description="Low complexity" evidence="1">
    <location>
        <begin position="638"/>
        <end position="649"/>
    </location>
</feature>
<dbReference type="CDD" id="cd10150">
    <property type="entry name" value="CobN_like"/>
    <property type="match status" value="1"/>
</dbReference>
<gene>
    <name evidence="3" type="ORF">DTER00134_LOCUS391</name>
</gene>
<feature type="compositionally biased region" description="Gly residues" evidence="1">
    <location>
        <begin position="586"/>
        <end position="596"/>
    </location>
</feature>
<evidence type="ECO:0000256" key="1">
    <source>
        <dbReference type="SAM" id="MobiDB-lite"/>
    </source>
</evidence>
<dbReference type="Pfam" id="PF02514">
    <property type="entry name" value="CobN-Mg_chel"/>
    <property type="match status" value="1"/>
</dbReference>
<organism evidence="3">
    <name type="scientific">Dunaliella tertiolecta</name>
    <name type="common">Green alga</name>
    <dbReference type="NCBI Taxonomy" id="3047"/>
    <lineage>
        <taxon>Eukaryota</taxon>
        <taxon>Viridiplantae</taxon>
        <taxon>Chlorophyta</taxon>
        <taxon>core chlorophytes</taxon>
        <taxon>Chlorophyceae</taxon>
        <taxon>CS clade</taxon>
        <taxon>Chlamydomonadales</taxon>
        <taxon>Dunaliellaceae</taxon>
        <taxon>Dunaliella</taxon>
    </lineage>
</organism>
<evidence type="ECO:0000259" key="2">
    <source>
        <dbReference type="Pfam" id="PF02514"/>
    </source>
</evidence>
<feature type="region of interest" description="Disordered" evidence="1">
    <location>
        <begin position="581"/>
        <end position="600"/>
    </location>
</feature>
<sequence>MPAAPVAPRIEPPKETPALGCLHPEYHGGKEFFASPKDYMQWYAKHGPLRGTDAPVVGVLLYRKHVITEQPYIPQMISIMEQEGHIPVPIFINGVEAHTVVRDMLTTDNEQRMLARGEIGSISPTLSRDAVRVDAVVSTIGFPLVGGPAGSMEGGRQAEVAKTILSTKNVPYQVAAPLLIQDMDSWTQNGVAGLQSVVLYSLPELDGAIDTVPLGGLVGDNIFLVPERVSKMCGRLRRWVELRRKPAHERKVAVLLYGFPPGVGATGTAALLNVPNSLVNLLRALKSEGYDLGDLDVENLNGESLIAALTAQEDQRTIARGAAGLAAQGAGPAAEHGVQANAAEVSTKQLKEWLTYPPEWGPSEWGPIPFLPDNDVLVKRMQKQWGDLSSYRGIMSSASGQLVVPGLRAGNVYIGVQPLLGLEGDPMRLLFERDLTPHPQYAAFYKWLQHENKTDVVLHFGMHGTVEWLPGSPLGNNGLSWSDVLMGDLPNVYVYAANNPSESIIAKRRGYGTIVSHNVPPYGRAGLYKQLATLRDLIQEWREGSTPMTAADHASSSSAEMMGAAAQASAMGAGSAATSAASAASGGAGSNGGSSEGQGDVRSSLVAPIIENIRLAGLQEDVPFVPGPGSPLWERAHGSSNGTVESSSSVTLLPEDAGLVDLKEFDDYISTVYSYLQVLENRLFSEGLHVLGTPPTRNQLSAYLNAYFDGSLPQDALDAVADAEGIETARARLERSFQMQQPEASTNGSNPPADAGARMAELEAKLNEAVQIRSLLAQNSQELTGVLRALRGEYVLPEAGGDLLRDGVGVLPTGRNIHALDPYRMPSPAAAARGSQAAQAILDSHTAANQGTFPETVSVNLWGLDAIKTKGESVGMVLHFVGGRPVKEGTGRIARFELIPLEEMGGRPRVDVLCNMSGIFRDSFQNVVELLDDLFHRAAAADEPEELNFVRKHARSMQAKGLDNTAARLFSNPAGDYGSMVNERVGAGNWESGEELGDTWVSRNAFSYGRGRERGAARPEVLQSLLATTDRVVQEVDSVEYGLTDIQEYYANTGALQKAAANARGGKAPGVSIVEAFGKEVKPRELKDVLRIEYRTKLLNPRWAEAMSAQGSGGAFEISQRMTAMVGWGATSDFRENWAWDQAAETYALDEAMAEKLRQANPQAFSNVLKRMLEASGRGMWDASPEVLDRLRALYSEMDDQLEGVKA</sequence>
<dbReference type="PANTHER" id="PTHR44119">
    <property type="entry name" value="MAGNESIUM-CHELATASE SUBUNIT CHLH, CHLOROPLASTIC"/>
    <property type="match status" value="1"/>
</dbReference>
<feature type="domain" description="CobN/magnesium chelatase" evidence="2">
    <location>
        <begin position="8"/>
        <end position="1187"/>
    </location>
</feature>
<protein>
    <recommendedName>
        <fullName evidence="2">CobN/magnesium chelatase domain-containing protein</fullName>
    </recommendedName>
</protein>